<comment type="caution">
    <text evidence="2">The sequence shown here is derived from an EMBL/GenBank/DDBJ whole genome shotgun (WGS) entry which is preliminary data.</text>
</comment>
<gene>
    <name evidence="2" type="ORF">HAX54_013246</name>
</gene>
<dbReference type="EMBL" id="JACEIK010001793">
    <property type="protein sequence ID" value="MCD7472225.1"/>
    <property type="molecule type" value="Genomic_DNA"/>
</dbReference>
<evidence type="ECO:0000313" key="2">
    <source>
        <dbReference type="EMBL" id="MCD7472225.1"/>
    </source>
</evidence>
<evidence type="ECO:0000256" key="1">
    <source>
        <dbReference type="SAM" id="MobiDB-lite"/>
    </source>
</evidence>
<feature type="region of interest" description="Disordered" evidence="1">
    <location>
        <begin position="1"/>
        <end position="53"/>
    </location>
</feature>
<accession>A0ABS8TNL1</accession>
<proteinExistence type="predicted"/>
<name>A0ABS8TNL1_DATST</name>
<dbReference type="Pfam" id="PF03004">
    <property type="entry name" value="Transposase_24"/>
    <property type="match status" value="1"/>
</dbReference>
<feature type="non-terminal residue" evidence="2">
    <location>
        <position position="53"/>
    </location>
</feature>
<feature type="compositionally biased region" description="Polar residues" evidence="1">
    <location>
        <begin position="1"/>
        <end position="18"/>
    </location>
</feature>
<organism evidence="2 3">
    <name type="scientific">Datura stramonium</name>
    <name type="common">Jimsonweed</name>
    <name type="synonym">Common thornapple</name>
    <dbReference type="NCBI Taxonomy" id="4076"/>
    <lineage>
        <taxon>Eukaryota</taxon>
        <taxon>Viridiplantae</taxon>
        <taxon>Streptophyta</taxon>
        <taxon>Embryophyta</taxon>
        <taxon>Tracheophyta</taxon>
        <taxon>Spermatophyta</taxon>
        <taxon>Magnoliopsida</taxon>
        <taxon>eudicotyledons</taxon>
        <taxon>Gunneridae</taxon>
        <taxon>Pentapetalae</taxon>
        <taxon>asterids</taxon>
        <taxon>lamiids</taxon>
        <taxon>Solanales</taxon>
        <taxon>Solanaceae</taxon>
        <taxon>Solanoideae</taxon>
        <taxon>Datureae</taxon>
        <taxon>Datura</taxon>
    </lineage>
</organism>
<dbReference type="Proteomes" id="UP000823775">
    <property type="component" value="Unassembled WGS sequence"/>
</dbReference>
<protein>
    <submittedName>
        <fullName evidence="2">Uncharacterized protein</fullName>
    </submittedName>
</protein>
<keyword evidence="3" id="KW-1185">Reference proteome</keyword>
<sequence length="53" mass="5840">MDTTSSLEELQKYLSTPEFQAKSEQVKKARKEGKGGSLHTKGAKSQGMIAREL</sequence>
<reference evidence="2 3" key="1">
    <citation type="journal article" date="2021" name="BMC Genomics">
        <title>Datura genome reveals duplications of psychoactive alkaloid biosynthetic genes and high mutation rate following tissue culture.</title>
        <authorList>
            <person name="Rajewski A."/>
            <person name="Carter-House D."/>
            <person name="Stajich J."/>
            <person name="Litt A."/>
        </authorList>
    </citation>
    <scope>NUCLEOTIDE SEQUENCE [LARGE SCALE GENOMIC DNA]</scope>
    <source>
        <strain evidence="2">AR-01</strain>
    </source>
</reference>
<dbReference type="InterPro" id="IPR004252">
    <property type="entry name" value="Probable_transposase_24"/>
</dbReference>
<evidence type="ECO:0000313" key="3">
    <source>
        <dbReference type="Proteomes" id="UP000823775"/>
    </source>
</evidence>